<dbReference type="STRING" id="1122149.FD44_GL001631"/>
<evidence type="ECO:0000259" key="1">
    <source>
        <dbReference type="Pfam" id="PF13454"/>
    </source>
</evidence>
<organism evidence="2 3">
    <name type="scientific">Secundilactobacillus malefermentans</name>
    <dbReference type="NCBI Taxonomy" id="176292"/>
    <lineage>
        <taxon>Bacteria</taxon>
        <taxon>Bacillati</taxon>
        <taxon>Bacillota</taxon>
        <taxon>Bacilli</taxon>
        <taxon>Lactobacillales</taxon>
        <taxon>Lactobacillaceae</taxon>
        <taxon>Secundilactobacillus</taxon>
    </lineage>
</organism>
<accession>A0A4R5NPQ6</accession>
<dbReference type="InterPro" id="IPR036188">
    <property type="entry name" value="FAD/NAD-bd_sf"/>
</dbReference>
<reference evidence="2 3" key="1">
    <citation type="journal article" date="2019" name="Appl. Microbiol. Biotechnol.">
        <title>Uncovering carbohydrate metabolism through a genotype-phenotype association study of 56 lactic acid bacteria genomes.</title>
        <authorList>
            <person name="Buron-Moles G."/>
            <person name="Chailyan A."/>
            <person name="Dolejs I."/>
            <person name="Forster J."/>
            <person name="Miks M.H."/>
        </authorList>
    </citation>
    <scope>NUCLEOTIDE SEQUENCE [LARGE SCALE GENOMIC DNA]</scope>
    <source>
        <strain evidence="2 3">ATCC 49373</strain>
    </source>
</reference>
<protein>
    <recommendedName>
        <fullName evidence="1">FAD-dependent urate hydroxylase HpyO/Asp monooxygenase CreE-like FAD/NAD(P)-binding domain-containing protein</fullName>
    </recommendedName>
</protein>
<keyword evidence="3" id="KW-1185">Reference proteome</keyword>
<dbReference type="PANTHER" id="PTHR40254:SF1">
    <property type="entry name" value="BLR0577 PROTEIN"/>
    <property type="match status" value="1"/>
</dbReference>
<evidence type="ECO:0000313" key="3">
    <source>
        <dbReference type="Proteomes" id="UP000294854"/>
    </source>
</evidence>
<comment type="caution">
    <text evidence="2">The sequence shown here is derived from an EMBL/GenBank/DDBJ whole genome shotgun (WGS) entry which is preliminary data.</text>
</comment>
<dbReference type="AlphaFoldDB" id="A0A4R5NPQ6"/>
<dbReference type="PANTHER" id="PTHR40254">
    <property type="entry name" value="BLR0577 PROTEIN"/>
    <property type="match status" value="1"/>
</dbReference>
<gene>
    <name evidence="2" type="ORF">C5L31_001866</name>
</gene>
<sequence length="613" mass="69029">MEIGLIGAGPRGLVVAERLIERQREQHKFEQLMITLIDPFGIGGRVWQPNQSPDLIMNTNPSQISMFTDETNEIKGPIVPGSNLYEWIKTAGEAYIKENHFSMSQSLLAEISPLTENGYATRGMFGVYLNWFYAYLQSRITADTTLKIITEEVVAVQPSADTNQYLIKCSNHILPVDKVVMALGHSENKPTAEQAVLRQFAVKQHINYIYPMQPQEYAFQELAAGQTIVIRGLGLSFFDAMAMLTIGRGGTFTRDDKGDLVYQPSGKEPVIVAGSRLGVPLRAKGRNEKNVGERTQPHFFTAEWFAAAKAQGKISGREFIQTVHLEVEYVYYERLIEQSYPTINVDSFLDEFRKSADPEMVVQQSDIVESDYFDWDRTVHPMIKTGGITDYLKRDADEANRGTKTGPLTSAFEVFRDIRDVFRKVVNLQLLDPDDYRDDFLGQFNYENSHLAVGPPENRIEELRALVIAGVVKILGPNMAVETDDETGSFVTWSKAQPERKVHSTYLLEGRLPSIKADQTQNFLLQQLVGDQLAQAHELRLSDGTKFKTGAIDVDVQTQQLLVNGKRNPQLFFWGVPTEGKQWFTTASPRPLTNDVTFRQGDAIAEQLTQNSI</sequence>
<feature type="domain" description="FAD-dependent urate hydroxylase HpyO/Asp monooxygenase CreE-like FAD/NAD(P)-binding" evidence="1">
    <location>
        <begin position="5"/>
        <end position="185"/>
    </location>
</feature>
<proteinExistence type="predicted"/>
<dbReference type="SUPFAM" id="SSF51905">
    <property type="entry name" value="FAD/NAD(P)-binding domain"/>
    <property type="match status" value="1"/>
</dbReference>
<dbReference type="Proteomes" id="UP000294854">
    <property type="component" value="Unassembled WGS sequence"/>
</dbReference>
<dbReference type="RefSeq" id="WP_010619094.1">
    <property type="nucleotide sequence ID" value="NZ_PUFO01000035.1"/>
</dbReference>
<name>A0A4R5NPQ6_9LACO</name>
<dbReference type="EMBL" id="PUFO01000035">
    <property type="protein sequence ID" value="TDG78611.1"/>
    <property type="molecule type" value="Genomic_DNA"/>
</dbReference>
<dbReference type="Pfam" id="PF13454">
    <property type="entry name" value="NAD_binding_9"/>
    <property type="match status" value="1"/>
</dbReference>
<dbReference type="OrthoDB" id="6309046at2"/>
<dbReference type="InterPro" id="IPR038732">
    <property type="entry name" value="HpyO/CreE_NAD-binding"/>
</dbReference>
<evidence type="ECO:0000313" key="2">
    <source>
        <dbReference type="EMBL" id="TDG78611.1"/>
    </source>
</evidence>
<dbReference type="InterPro" id="IPR052189">
    <property type="entry name" value="L-asp_N-monooxygenase_NS-form"/>
</dbReference>